<protein>
    <recommendedName>
        <fullName evidence="4">HpcH/HpaI aldolase/citrate lyase domain-containing protein</fullName>
    </recommendedName>
</protein>
<evidence type="ECO:0000259" key="4">
    <source>
        <dbReference type="Pfam" id="PF03328"/>
    </source>
</evidence>
<evidence type="ECO:0000256" key="1">
    <source>
        <dbReference type="ARBA" id="ARBA00005568"/>
    </source>
</evidence>
<dbReference type="GO" id="GO:0005737">
    <property type="term" value="C:cytoplasm"/>
    <property type="evidence" value="ECO:0007669"/>
    <property type="project" value="TreeGrafter"/>
</dbReference>
<dbReference type="Gene3D" id="3.20.20.60">
    <property type="entry name" value="Phosphoenolpyruvate-binding domains"/>
    <property type="match status" value="1"/>
</dbReference>
<evidence type="ECO:0000313" key="5">
    <source>
        <dbReference type="EMBL" id="KMW23213.1"/>
    </source>
</evidence>
<evidence type="ECO:0000313" key="6">
    <source>
        <dbReference type="Proteomes" id="UP000037392"/>
    </source>
</evidence>
<dbReference type="InterPro" id="IPR040442">
    <property type="entry name" value="Pyrv_kinase-like_dom_sf"/>
</dbReference>
<dbReference type="RefSeq" id="WP_007867174.1">
    <property type="nucleotide sequence ID" value="NZ_KQ235876.1"/>
</dbReference>
<dbReference type="Proteomes" id="UP000037392">
    <property type="component" value="Unassembled WGS sequence"/>
</dbReference>
<name>A0A0J9CDD5_9FIRM</name>
<dbReference type="GO" id="GO:0016832">
    <property type="term" value="F:aldehyde-lyase activity"/>
    <property type="evidence" value="ECO:0007669"/>
    <property type="project" value="TreeGrafter"/>
</dbReference>
<dbReference type="SUPFAM" id="SSF51621">
    <property type="entry name" value="Phosphoenolpyruvate/pyruvate domain"/>
    <property type="match status" value="1"/>
</dbReference>
<evidence type="ECO:0000256" key="2">
    <source>
        <dbReference type="ARBA" id="ARBA00022723"/>
    </source>
</evidence>
<dbReference type="EMBL" id="ADLK01000006">
    <property type="protein sequence ID" value="KMW23213.1"/>
    <property type="molecule type" value="Genomic_DNA"/>
</dbReference>
<dbReference type="PANTHER" id="PTHR30502">
    <property type="entry name" value="2-KETO-3-DEOXY-L-RHAMNONATE ALDOLASE"/>
    <property type="match status" value="1"/>
</dbReference>
<dbReference type="PANTHER" id="PTHR30502:SF0">
    <property type="entry name" value="PHOSPHOENOLPYRUVATE CARBOXYLASE FAMILY PROTEIN"/>
    <property type="match status" value="1"/>
</dbReference>
<accession>A0A0J9CDD5</accession>
<dbReference type="OrthoDB" id="86160at2"/>
<keyword evidence="3" id="KW-0456">Lyase</keyword>
<evidence type="ECO:0000256" key="3">
    <source>
        <dbReference type="ARBA" id="ARBA00023239"/>
    </source>
</evidence>
<dbReference type="InterPro" id="IPR015813">
    <property type="entry name" value="Pyrv/PenolPyrv_kinase-like_dom"/>
</dbReference>
<proteinExistence type="inferred from homology"/>
<dbReference type="AlphaFoldDB" id="A0A0J9CDD5"/>
<dbReference type="GO" id="GO:0046872">
    <property type="term" value="F:metal ion binding"/>
    <property type="evidence" value="ECO:0007669"/>
    <property type="project" value="UniProtKB-KW"/>
</dbReference>
<dbReference type="PATRIC" id="fig|742734.4.peg.1066"/>
<dbReference type="GeneID" id="93165364"/>
<dbReference type="InterPro" id="IPR005000">
    <property type="entry name" value="Aldolase/citrate-lyase_domain"/>
</dbReference>
<feature type="domain" description="HpcH/HpaI aldolase/citrate lyase" evidence="4">
    <location>
        <begin position="19"/>
        <end position="237"/>
    </location>
</feature>
<dbReference type="InterPro" id="IPR050251">
    <property type="entry name" value="HpcH-HpaI_aldolase"/>
</dbReference>
<dbReference type="Pfam" id="PF03328">
    <property type="entry name" value="HpcH_HpaI"/>
    <property type="match status" value="1"/>
</dbReference>
<sequence>MNILKEKLKNHEPLAGAHVILTDPCISEIVSNLDYDFIWIDTEHSAIDYRTLEMHLMAVRAGGTPAVVRVPWNDPILVKRVLEQGPDGIVFPVINTAEEARQAMESCLYPPEGKRGFGPIRAVKYGLEDMDGYIRTGHKELCRLIQIESKEGVRNLDEILCNPYIDGVIIGACDLSGSIGILNQVFDERNLKLIDEAVQTAGRHQVPIGISTGSTDPETLKFWYDRGLTILSSGMDYSYILSGARQTLDTIRTVFGSSPCA</sequence>
<keyword evidence="2" id="KW-0479">Metal-binding</keyword>
<gene>
    <name evidence="5" type="ORF">HMPREF9470_01004</name>
</gene>
<organism evidence="5 6">
    <name type="scientific">[Clostridium] citroniae WAL-19142</name>
    <dbReference type="NCBI Taxonomy" id="742734"/>
    <lineage>
        <taxon>Bacteria</taxon>
        <taxon>Bacillati</taxon>
        <taxon>Bacillota</taxon>
        <taxon>Clostridia</taxon>
        <taxon>Lachnospirales</taxon>
        <taxon>Lachnospiraceae</taxon>
        <taxon>Enterocloster</taxon>
    </lineage>
</organism>
<comment type="similarity">
    <text evidence="1">Belongs to the HpcH/HpaI aldolase family.</text>
</comment>
<reference evidence="5 6" key="1">
    <citation type="submission" date="2011-04" db="EMBL/GenBank/DDBJ databases">
        <title>The Genome Sequence of Clostridium citroniae WAL-19142.</title>
        <authorList>
            <consortium name="The Broad Institute Genome Sequencing Platform"/>
            <person name="Earl A."/>
            <person name="Ward D."/>
            <person name="Feldgarden M."/>
            <person name="Gevers D."/>
            <person name="Warren Y.A."/>
            <person name="Tyrrell K.L."/>
            <person name="Citron D.M."/>
            <person name="Goldstein E.J."/>
            <person name="Daigneault M."/>
            <person name="Allen-Vercoe E."/>
            <person name="Young S.K."/>
            <person name="Zeng Q."/>
            <person name="Gargeya S."/>
            <person name="Fitzgerald M."/>
            <person name="Haas B."/>
            <person name="Abouelleil A."/>
            <person name="Alvarado L."/>
            <person name="Arachchi H.M."/>
            <person name="Berlin A."/>
            <person name="Brown A."/>
            <person name="Chapman S.B."/>
            <person name="Chen Z."/>
            <person name="Dunbar C."/>
            <person name="Freedman E."/>
            <person name="Gearin G."/>
            <person name="Gellesch M."/>
            <person name="Goldberg J."/>
            <person name="Griggs A."/>
            <person name="Gujja S."/>
            <person name="Heilman E.R."/>
            <person name="Heiman D."/>
            <person name="Howarth C."/>
            <person name="Larson L."/>
            <person name="Lui A."/>
            <person name="MacDonald P.J."/>
            <person name="Mehta T."/>
            <person name="Montmayeur A."/>
            <person name="Murphy C."/>
            <person name="Neiman D."/>
            <person name="Pearson M."/>
            <person name="Priest M."/>
            <person name="Roberts A."/>
            <person name="Saif S."/>
            <person name="Shea T."/>
            <person name="Shenoy N."/>
            <person name="Sisk P."/>
            <person name="Stolte C."/>
            <person name="Sykes S."/>
            <person name="White J."/>
            <person name="Yandava C."/>
            <person name="Wortman J."/>
            <person name="Nusbaum C."/>
            <person name="Birren B."/>
        </authorList>
    </citation>
    <scope>NUCLEOTIDE SEQUENCE [LARGE SCALE GENOMIC DNA]</scope>
    <source>
        <strain evidence="5 6">WAL-19142</strain>
    </source>
</reference>
<comment type="caution">
    <text evidence="5">The sequence shown here is derived from an EMBL/GenBank/DDBJ whole genome shotgun (WGS) entry which is preliminary data.</text>
</comment>